<evidence type="ECO:0000313" key="1">
    <source>
        <dbReference type="EMBL" id="WVZ69037.1"/>
    </source>
</evidence>
<accession>A0AAQ3TBA5</accession>
<evidence type="ECO:0000313" key="2">
    <source>
        <dbReference type="Proteomes" id="UP001341281"/>
    </source>
</evidence>
<organism evidence="1 2">
    <name type="scientific">Paspalum notatum var. saurae</name>
    <dbReference type="NCBI Taxonomy" id="547442"/>
    <lineage>
        <taxon>Eukaryota</taxon>
        <taxon>Viridiplantae</taxon>
        <taxon>Streptophyta</taxon>
        <taxon>Embryophyta</taxon>
        <taxon>Tracheophyta</taxon>
        <taxon>Spermatophyta</taxon>
        <taxon>Magnoliopsida</taxon>
        <taxon>Liliopsida</taxon>
        <taxon>Poales</taxon>
        <taxon>Poaceae</taxon>
        <taxon>PACMAD clade</taxon>
        <taxon>Panicoideae</taxon>
        <taxon>Andropogonodae</taxon>
        <taxon>Paspaleae</taxon>
        <taxon>Paspalinae</taxon>
        <taxon>Paspalum</taxon>
    </lineage>
</organism>
<protein>
    <submittedName>
        <fullName evidence="1">Uncharacterized protein</fullName>
    </submittedName>
</protein>
<gene>
    <name evidence="1" type="ORF">U9M48_017891</name>
</gene>
<dbReference type="Proteomes" id="UP001341281">
    <property type="component" value="Chromosome 04"/>
</dbReference>
<dbReference type="AlphaFoldDB" id="A0AAQ3TBA5"/>
<name>A0AAQ3TBA5_PASNO</name>
<dbReference type="EMBL" id="CP144748">
    <property type="protein sequence ID" value="WVZ69037.1"/>
    <property type="molecule type" value="Genomic_DNA"/>
</dbReference>
<reference evidence="1 2" key="1">
    <citation type="submission" date="2024-02" db="EMBL/GenBank/DDBJ databases">
        <title>High-quality chromosome-scale genome assembly of Pensacola bahiagrass (Paspalum notatum Flugge var. saurae).</title>
        <authorList>
            <person name="Vega J.M."/>
            <person name="Podio M."/>
            <person name="Orjuela J."/>
            <person name="Siena L.A."/>
            <person name="Pessino S.C."/>
            <person name="Combes M.C."/>
            <person name="Mariac C."/>
            <person name="Albertini E."/>
            <person name="Pupilli F."/>
            <person name="Ortiz J.P.A."/>
            <person name="Leblanc O."/>
        </authorList>
    </citation>
    <scope>NUCLEOTIDE SEQUENCE [LARGE SCALE GENOMIC DNA]</scope>
    <source>
        <strain evidence="1">R1</strain>
        <tissue evidence="1">Leaf</tissue>
    </source>
</reference>
<keyword evidence="2" id="KW-1185">Reference proteome</keyword>
<proteinExistence type="predicted"/>
<sequence>MILSSWSELQFLMFAGSPMHVQPAPLARMLRILQCKKDSFPQTWQEAVRMERNATKPSRQDHPDQLSSEWLANALDDSSTIAGWGSQIN</sequence>